<reference evidence="1 2" key="1">
    <citation type="submission" date="2014-04" db="EMBL/GenBank/DDBJ databases">
        <authorList>
            <consortium name="DOE Joint Genome Institute"/>
            <person name="Kuo A."/>
            <person name="Kohler A."/>
            <person name="Costa M.D."/>
            <person name="Nagy L.G."/>
            <person name="Floudas D."/>
            <person name="Copeland A."/>
            <person name="Barry K.W."/>
            <person name="Cichocki N."/>
            <person name="Veneault-Fourrey C."/>
            <person name="LaButti K."/>
            <person name="Lindquist E.A."/>
            <person name="Lipzen A."/>
            <person name="Lundell T."/>
            <person name="Morin E."/>
            <person name="Murat C."/>
            <person name="Sun H."/>
            <person name="Tunlid A."/>
            <person name="Henrissat B."/>
            <person name="Grigoriev I.V."/>
            <person name="Hibbett D.S."/>
            <person name="Martin F."/>
            <person name="Nordberg H.P."/>
            <person name="Cantor M.N."/>
            <person name="Hua S.X."/>
        </authorList>
    </citation>
    <scope>NUCLEOTIDE SEQUENCE [LARGE SCALE GENOMIC DNA]</scope>
    <source>
        <strain evidence="1 2">441</strain>
    </source>
</reference>
<feature type="non-terminal residue" evidence="1">
    <location>
        <position position="157"/>
    </location>
</feature>
<dbReference type="Proteomes" id="UP000054018">
    <property type="component" value="Unassembled WGS sequence"/>
</dbReference>
<gene>
    <name evidence="1" type="ORF">PISMIDRAFT_117094</name>
</gene>
<name>A0A0C9Z311_9AGAM</name>
<accession>A0A0C9Z311</accession>
<keyword evidence="2" id="KW-1185">Reference proteome</keyword>
<dbReference type="AlphaFoldDB" id="A0A0C9Z311"/>
<protein>
    <submittedName>
        <fullName evidence="1">Uncharacterized protein</fullName>
    </submittedName>
</protein>
<proteinExistence type="predicted"/>
<dbReference type="OrthoDB" id="2683548at2759"/>
<organism evidence="1 2">
    <name type="scientific">Pisolithus microcarpus 441</name>
    <dbReference type="NCBI Taxonomy" id="765257"/>
    <lineage>
        <taxon>Eukaryota</taxon>
        <taxon>Fungi</taxon>
        <taxon>Dikarya</taxon>
        <taxon>Basidiomycota</taxon>
        <taxon>Agaricomycotina</taxon>
        <taxon>Agaricomycetes</taxon>
        <taxon>Agaricomycetidae</taxon>
        <taxon>Boletales</taxon>
        <taxon>Sclerodermatineae</taxon>
        <taxon>Pisolithaceae</taxon>
        <taxon>Pisolithus</taxon>
    </lineage>
</organism>
<sequence length="157" mass="17637">FLFSQNRGTDNKTWTGPWRVPFILQMFAHHFNFIQGYTDVPMLNNDFSEPCTALALKGLPHSLTVSLIAKGHMSFKITQPSDVLTAVIPKGGQFEFGEAVWGTVRRRYLAPIKDLSHEQFGLIISETQKFVKKATFGTASTLDSGGDDEFDDLFSFR</sequence>
<evidence type="ECO:0000313" key="1">
    <source>
        <dbReference type="EMBL" id="KIK14423.1"/>
    </source>
</evidence>
<evidence type="ECO:0000313" key="2">
    <source>
        <dbReference type="Proteomes" id="UP000054018"/>
    </source>
</evidence>
<reference evidence="2" key="2">
    <citation type="submission" date="2015-01" db="EMBL/GenBank/DDBJ databases">
        <title>Evolutionary Origins and Diversification of the Mycorrhizal Mutualists.</title>
        <authorList>
            <consortium name="DOE Joint Genome Institute"/>
            <consortium name="Mycorrhizal Genomics Consortium"/>
            <person name="Kohler A."/>
            <person name="Kuo A."/>
            <person name="Nagy L.G."/>
            <person name="Floudas D."/>
            <person name="Copeland A."/>
            <person name="Barry K.W."/>
            <person name="Cichocki N."/>
            <person name="Veneault-Fourrey C."/>
            <person name="LaButti K."/>
            <person name="Lindquist E.A."/>
            <person name="Lipzen A."/>
            <person name="Lundell T."/>
            <person name="Morin E."/>
            <person name="Murat C."/>
            <person name="Riley R."/>
            <person name="Ohm R."/>
            <person name="Sun H."/>
            <person name="Tunlid A."/>
            <person name="Henrissat B."/>
            <person name="Grigoriev I.V."/>
            <person name="Hibbett D.S."/>
            <person name="Martin F."/>
        </authorList>
    </citation>
    <scope>NUCLEOTIDE SEQUENCE [LARGE SCALE GENOMIC DNA]</scope>
    <source>
        <strain evidence="2">441</strain>
    </source>
</reference>
<dbReference type="HOGENOM" id="CLU_032278_2_1_1"/>
<dbReference type="EMBL" id="KN833939">
    <property type="protein sequence ID" value="KIK14423.1"/>
    <property type="molecule type" value="Genomic_DNA"/>
</dbReference>